<protein>
    <submittedName>
        <fullName evidence="5">Carbohydrate kinase, FGGY family protein</fullName>
    </submittedName>
</protein>
<dbReference type="PATRIC" id="fig|1398.22.peg.1583"/>
<dbReference type="InterPro" id="IPR018484">
    <property type="entry name" value="FGGY_N"/>
</dbReference>
<proteinExistence type="inferred from homology"/>
<evidence type="ECO:0000256" key="2">
    <source>
        <dbReference type="ARBA" id="ARBA00022679"/>
    </source>
</evidence>
<gene>
    <name evidence="5" type="ORF">HMPREF3213_01572</name>
</gene>
<dbReference type="PANTHER" id="PTHR43095">
    <property type="entry name" value="SUGAR KINASE"/>
    <property type="match status" value="1"/>
</dbReference>
<comment type="similarity">
    <text evidence="1">Belongs to the FGGY kinase family.</text>
</comment>
<dbReference type="GO" id="GO:0005975">
    <property type="term" value="P:carbohydrate metabolic process"/>
    <property type="evidence" value="ECO:0007669"/>
    <property type="project" value="InterPro"/>
</dbReference>
<reference evidence="6" key="1">
    <citation type="submission" date="2016-01" db="EMBL/GenBank/DDBJ databases">
        <authorList>
            <person name="Mitreva M."/>
            <person name="Pepin K.H."/>
            <person name="Mihindukulasuriya K.A."/>
            <person name="Fulton R."/>
            <person name="Fronick C."/>
            <person name="O'Laughlin M."/>
            <person name="Miner T."/>
            <person name="Herter B."/>
            <person name="Rosa B.A."/>
            <person name="Cordes M."/>
            <person name="Tomlinson C."/>
            <person name="Wollam A."/>
            <person name="Palsikar V.B."/>
            <person name="Mardis E.R."/>
            <person name="Wilson R.K."/>
        </authorList>
    </citation>
    <scope>NUCLEOTIDE SEQUENCE [LARGE SCALE GENOMIC DNA]</scope>
    <source>
        <strain evidence="6">GED7749B</strain>
    </source>
</reference>
<name>A0A133KTH8_HEYCO</name>
<dbReference type="AlphaFoldDB" id="A0A133KTH8"/>
<evidence type="ECO:0000256" key="3">
    <source>
        <dbReference type="ARBA" id="ARBA00022777"/>
    </source>
</evidence>
<feature type="domain" description="Carbohydrate kinase FGGY N-terminal" evidence="4">
    <location>
        <begin position="3"/>
        <end position="110"/>
    </location>
</feature>
<dbReference type="Proteomes" id="UP000070376">
    <property type="component" value="Unassembled WGS sequence"/>
</dbReference>
<accession>A0A133KTH8</accession>
<evidence type="ECO:0000256" key="1">
    <source>
        <dbReference type="ARBA" id="ARBA00009156"/>
    </source>
</evidence>
<evidence type="ECO:0000259" key="4">
    <source>
        <dbReference type="Pfam" id="PF00370"/>
    </source>
</evidence>
<dbReference type="Pfam" id="PF00370">
    <property type="entry name" value="FGGY_N"/>
    <property type="match status" value="1"/>
</dbReference>
<dbReference type="Gene3D" id="3.30.420.40">
    <property type="match status" value="1"/>
</dbReference>
<dbReference type="InterPro" id="IPR050406">
    <property type="entry name" value="FGGY_Carb_Kinase"/>
</dbReference>
<evidence type="ECO:0000313" key="5">
    <source>
        <dbReference type="EMBL" id="KWZ82812.1"/>
    </source>
</evidence>
<dbReference type="SUPFAM" id="SSF53067">
    <property type="entry name" value="Actin-like ATPase domain"/>
    <property type="match status" value="1"/>
</dbReference>
<organism evidence="5 6">
    <name type="scientific">Heyndrickxia coagulans</name>
    <name type="common">Weizmannia coagulans</name>
    <dbReference type="NCBI Taxonomy" id="1398"/>
    <lineage>
        <taxon>Bacteria</taxon>
        <taxon>Bacillati</taxon>
        <taxon>Bacillota</taxon>
        <taxon>Bacilli</taxon>
        <taxon>Bacillales</taxon>
        <taxon>Bacillaceae</taxon>
        <taxon>Heyndrickxia</taxon>
    </lineage>
</organism>
<evidence type="ECO:0000313" key="6">
    <source>
        <dbReference type="Proteomes" id="UP000070376"/>
    </source>
</evidence>
<dbReference type="GO" id="GO:0016301">
    <property type="term" value="F:kinase activity"/>
    <property type="evidence" value="ECO:0007669"/>
    <property type="project" value="UniProtKB-KW"/>
</dbReference>
<sequence length="111" mass="11969">MTYYLGVDIGTTSTKSVLFGEKGKVISMHHAGYPLYSPSPQVAEQHPDDIFRAVIDSMKTAIAKSGVDPSEIKLVSFSSAMHSLIAVDKGGKPLTNCITWADARAAKWAKK</sequence>
<comment type="caution">
    <text evidence="5">The sequence shown here is derived from an EMBL/GenBank/DDBJ whole genome shotgun (WGS) entry which is preliminary data.</text>
</comment>
<keyword evidence="3 5" id="KW-0418">Kinase</keyword>
<dbReference type="EMBL" id="LRPN01000048">
    <property type="protein sequence ID" value="KWZ82812.1"/>
    <property type="molecule type" value="Genomic_DNA"/>
</dbReference>
<dbReference type="InterPro" id="IPR043129">
    <property type="entry name" value="ATPase_NBD"/>
</dbReference>
<keyword evidence="2" id="KW-0808">Transferase</keyword>
<dbReference type="PANTHER" id="PTHR43095:SF2">
    <property type="entry name" value="GLUCONOKINASE"/>
    <property type="match status" value="1"/>
</dbReference>